<keyword evidence="1" id="KW-0479">Metal-binding</keyword>
<organism evidence="3 4">
    <name type="scientific">Daphnia magna</name>
    <dbReference type="NCBI Taxonomy" id="35525"/>
    <lineage>
        <taxon>Eukaryota</taxon>
        <taxon>Metazoa</taxon>
        <taxon>Ecdysozoa</taxon>
        <taxon>Arthropoda</taxon>
        <taxon>Crustacea</taxon>
        <taxon>Branchiopoda</taxon>
        <taxon>Diplostraca</taxon>
        <taxon>Cladocera</taxon>
        <taxon>Anomopoda</taxon>
        <taxon>Daphniidae</taxon>
        <taxon>Daphnia</taxon>
    </lineage>
</organism>
<reference evidence="3 4" key="1">
    <citation type="journal article" date="2023" name="Nucleic Acids Res.">
        <title>The hologenome of Daphnia magna reveals possible DNA methylation and microbiome-mediated evolution of the host genome.</title>
        <authorList>
            <person name="Chaturvedi A."/>
            <person name="Li X."/>
            <person name="Dhandapani V."/>
            <person name="Marshall H."/>
            <person name="Kissane S."/>
            <person name="Cuenca-Cambronero M."/>
            <person name="Asole G."/>
            <person name="Calvet F."/>
            <person name="Ruiz-Romero M."/>
            <person name="Marangio P."/>
            <person name="Guigo R."/>
            <person name="Rago D."/>
            <person name="Mirbahai L."/>
            <person name="Eastwood N."/>
            <person name="Colbourne J.K."/>
            <person name="Zhou J."/>
            <person name="Mallon E."/>
            <person name="Orsini L."/>
        </authorList>
    </citation>
    <scope>NUCLEOTIDE SEQUENCE [LARGE SCALE GENOMIC DNA]</scope>
    <source>
        <strain evidence="3">LRV0_1</strain>
    </source>
</reference>
<keyword evidence="1" id="KW-0862">Zinc</keyword>
<comment type="caution">
    <text evidence="3">The sequence shown here is derived from an EMBL/GenBank/DDBJ whole genome shotgun (WGS) entry which is preliminary data.</text>
</comment>
<dbReference type="SUPFAM" id="SSF57756">
    <property type="entry name" value="Retrovirus zinc finger-like domains"/>
    <property type="match status" value="1"/>
</dbReference>
<keyword evidence="4" id="KW-1185">Reference proteome</keyword>
<gene>
    <name evidence="3" type="ORF">OUZ56_026228</name>
</gene>
<dbReference type="Pfam" id="PF21789">
    <property type="entry name" value="TNP-like_RNaseH_C"/>
    <property type="match status" value="1"/>
</dbReference>
<name>A0ABQ9ZLY7_9CRUS</name>
<sequence>MPCSFGKNEFALQAIKRNLQGKPKAMRYGSLIWDEMAIKEDLVFNSQKLQFDGHVDFGDVKSVVCDGAQSNKRVMHLFGVTGKSDDSEHTFTLSTDVNNNSLPTNGLVNQNCESVDPANTEIIEQDDADLEDWPDEECAPNNGRTFGEKENSQHESSFEHLLEEGERIYFFVDVPHLFKCVRNYIFNQKQLQMLYKTDTKINGESSDKRIVPKWTDAQLYPTSFQKMSVRLAVQKLGELLNALQETELCYRQKKGSPFVAPTTLKAMRMSLLSTVGLTDELLNKAKFKYVLTGKFNQDCLERFFGIIRSAGGGQVQPTVTSFLHLFRMLCIYYPAGDLRHGFQEILQEGFQYLEKFPRGQPTANSEFSEEYDTANDHIVYDLFGYILYARSKMIKCHDCWKTLETTKDKLPGDFLASGFLDVKDRGCLKWATPNLYYTISAVELILDEHFKTAKGYLKDTFEDVVTKLSKLKLPLICCDQHRSELVPKQIFEYVVIRFRFKARNRKNVLLAKVTAQRHSNMKQSKLISTKASKESTATQYLPERMTTNLMPTVTDANNNRNASTSQETNVYVQPAVNKAPEKKARRCGKCRQEGHYKNRCPN</sequence>
<keyword evidence="1" id="KW-0863">Zinc-finger</keyword>
<proteinExistence type="predicted"/>
<dbReference type="InterPro" id="IPR036875">
    <property type="entry name" value="Znf_CCHC_sf"/>
</dbReference>
<feature type="domain" description="CCHC-type" evidence="2">
    <location>
        <begin position="585"/>
        <end position="602"/>
    </location>
</feature>
<dbReference type="PANTHER" id="PTHR47577:SF2">
    <property type="entry name" value="THAP DOMAIN CONTAINING 9"/>
    <property type="match status" value="1"/>
</dbReference>
<dbReference type="InterPro" id="IPR048365">
    <property type="entry name" value="TNP-like_RNaseH_N"/>
</dbReference>
<dbReference type="PANTHER" id="PTHR47577">
    <property type="entry name" value="THAP DOMAIN-CONTAINING PROTEIN 6"/>
    <property type="match status" value="1"/>
</dbReference>
<dbReference type="PROSITE" id="PS50158">
    <property type="entry name" value="ZF_CCHC"/>
    <property type="match status" value="1"/>
</dbReference>
<evidence type="ECO:0000259" key="2">
    <source>
        <dbReference type="PROSITE" id="PS50158"/>
    </source>
</evidence>
<dbReference type="EMBL" id="JAOYFB010000004">
    <property type="protein sequence ID" value="KAK4013676.1"/>
    <property type="molecule type" value="Genomic_DNA"/>
</dbReference>
<accession>A0ABQ9ZLY7</accession>
<dbReference type="InterPro" id="IPR001878">
    <property type="entry name" value="Znf_CCHC"/>
</dbReference>
<evidence type="ECO:0000256" key="1">
    <source>
        <dbReference type="PROSITE-ProRule" id="PRU00047"/>
    </source>
</evidence>
<evidence type="ECO:0000313" key="3">
    <source>
        <dbReference type="EMBL" id="KAK4013676.1"/>
    </source>
</evidence>
<dbReference type="Pfam" id="PF21787">
    <property type="entry name" value="TNP-like_RNaseH_N"/>
    <property type="match status" value="1"/>
</dbReference>
<protein>
    <recommendedName>
        <fullName evidence="2">CCHC-type domain-containing protein</fullName>
    </recommendedName>
</protein>
<dbReference type="InterPro" id="IPR048367">
    <property type="entry name" value="TNP-like_RNaseH_C"/>
</dbReference>
<dbReference type="Proteomes" id="UP001234178">
    <property type="component" value="Unassembled WGS sequence"/>
</dbReference>
<evidence type="ECO:0000313" key="4">
    <source>
        <dbReference type="Proteomes" id="UP001234178"/>
    </source>
</evidence>